<dbReference type="Gene3D" id="3.40.640.10">
    <property type="entry name" value="Type I PLP-dependent aspartate aminotransferase-like (Major domain)"/>
    <property type="match status" value="1"/>
</dbReference>
<dbReference type="Pfam" id="PF00266">
    <property type="entry name" value="Aminotran_5"/>
    <property type="match status" value="1"/>
</dbReference>
<feature type="domain" description="Aminotransferase class V" evidence="2">
    <location>
        <begin position="117"/>
        <end position="351"/>
    </location>
</feature>
<dbReference type="SUPFAM" id="SSF53383">
    <property type="entry name" value="PLP-dependent transferases"/>
    <property type="match status" value="1"/>
</dbReference>
<evidence type="ECO:0000313" key="4">
    <source>
        <dbReference type="Proteomes" id="UP000295197"/>
    </source>
</evidence>
<evidence type="ECO:0000259" key="2">
    <source>
        <dbReference type="Pfam" id="PF00266"/>
    </source>
</evidence>
<proteinExistence type="predicted"/>
<dbReference type="EMBL" id="SMBZ01000009">
    <property type="protein sequence ID" value="TCV18708.1"/>
    <property type="molecule type" value="Genomic_DNA"/>
</dbReference>
<reference evidence="3 4" key="1">
    <citation type="submission" date="2019-03" db="EMBL/GenBank/DDBJ databases">
        <title>Genomic Encyclopedia of Type Strains, Phase IV (KMG-IV): sequencing the most valuable type-strain genomes for metagenomic binning, comparative biology and taxonomic classification.</title>
        <authorList>
            <person name="Goeker M."/>
        </authorList>
    </citation>
    <scope>NUCLEOTIDE SEQUENCE [LARGE SCALE GENOMIC DNA]</scope>
    <source>
        <strain evidence="3 4">DSM 22362</strain>
    </source>
</reference>
<keyword evidence="4" id="KW-1185">Reference proteome</keyword>
<dbReference type="InterPro" id="IPR015421">
    <property type="entry name" value="PyrdxlP-dep_Trfase_major"/>
</dbReference>
<dbReference type="AlphaFoldDB" id="A0A4V2VUE5"/>
<organism evidence="3 4">
    <name type="scientific">Sphingobacterium alimentarium</name>
    <dbReference type="NCBI Taxonomy" id="797292"/>
    <lineage>
        <taxon>Bacteria</taxon>
        <taxon>Pseudomonadati</taxon>
        <taxon>Bacteroidota</taxon>
        <taxon>Sphingobacteriia</taxon>
        <taxon>Sphingobacteriales</taxon>
        <taxon>Sphingobacteriaceae</taxon>
        <taxon>Sphingobacterium</taxon>
    </lineage>
</organism>
<protein>
    <submittedName>
        <fullName evidence="3">Selenocysteine lyase/cysteine desulfurase</fullName>
    </submittedName>
</protein>
<evidence type="ECO:0000256" key="1">
    <source>
        <dbReference type="ARBA" id="ARBA00022898"/>
    </source>
</evidence>
<keyword evidence="1" id="KW-0663">Pyridoxal phosphate</keyword>
<dbReference type="InterPro" id="IPR000192">
    <property type="entry name" value="Aminotrans_V_dom"/>
</dbReference>
<gene>
    <name evidence="3" type="ORF">EDC17_100933</name>
</gene>
<sequence length="360" mass="41320">MDYKSYFDIPDNITYLNTPGNGLMPRAHHAWRRVWEMEFFDVTGDIRDQQPAFIAQVKREFGALFNCSTEQVYLTPNFSFAMYTLLDGLPSGLKYAILEEDYPSLNFPVISRQLDYVKIKVGHQVEEHIQYTIRNQHIDVLLLSVVQYINGLMIDLNFIKKLKAEFPDLIIIGDATQYLGTEPLNFKDSGFDAIGGSGYKWMMAGFGNGYMMVSDQLQAILYQKAQAGPRPHEAMWSSKSILDTFFEPGHQDTLSHGTLLRSLNFMQTHGLDHIQTYLIELRAYAYGQFDERGWLLPEIRGRNVRSSLVNLQIDPKNYDLLLANGIKCFPRGTGIRIGLHVYNTQQDVDKLIEVIEKINR</sequence>
<evidence type="ECO:0000313" key="3">
    <source>
        <dbReference type="EMBL" id="TCV18708.1"/>
    </source>
</evidence>
<dbReference type="Proteomes" id="UP000295197">
    <property type="component" value="Unassembled WGS sequence"/>
</dbReference>
<dbReference type="Gene3D" id="3.90.1150.10">
    <property type="entry name" value="Aspartate Aminotransferase, domain 1"/>
    <property type="match status" value="1"/>
</dbReference>
<dbReference type="InterPro" id="IPR015422">
    <property type="entry name" value="PyrdxlP-dep_Trfase_small"/>
</dbReference>
<dbReference type="GO" id="GO:0016829">
    <property type="term" value="F:lyase activity"/>
    <property type="evidence" value="ECO:0007669"/>
    <property type="project" value="UniProtKB-KW"/>
</dbReference>
<comment type="caution">
    <text evidence="3">The sequence shown here is derived from an EMBL/GenBank/DDBJ whole genome shotgun (WGS) entry which is preliminary data.</text>
</comment>
<keyword evidence="3" id="KW-0456">Lyase</keyword>
<accession>A0A4V2VUE5</accession>
<dbReference type="RefSeq" id="WP_132777059.1">
    <property type="nucleotide sequence ID" value="NZ_SMBZ01000009.1"/>
</dbReference>
<name>A0A4V2VUE5_9SPHI</name>
<dbReference type="OrthoDB" id="513408at2"/>
<dbReference type="InterPro" id="IPR015424">
    <property type="entry name" value="PyrdxlP-dep_Trfase"/>
</dbReference>